<proteinExistence type="predicted"/>
<accession>A0A8S0W961</accession>
<dbReference type="Proteomes" id="UP000494216">
    <property type="component" value="Unassembled WGS sequence"/>
</dbReference>
<keyword evidence="2" id="KW-1185">Reference proteome</keyword>
<reference evidence="1 2" key="1">
    <citation type="submission" date="2020-02" db="EMBL/GenBank/DDBJ databases">
        <authorList>
            <person name="Hogendoorn C."/>
        </authorList>
    </citation>
    <scope>NUCLEOTIDE SEQUENCE [LARGE SCALE GENOMIC DNA]</scope>
    <source>
        <strain evidence="1">METHB21</strain>
    </source>
</reference>
<dbReference type="AlphaFoldDB" id="A0A8S0W961"/>
<comment type="caution">
    <text evidence="1">The sequence shown here is derived from an EMBL/GenBank/DDBJ whole genome shotgun (WGS) entry which is preliminary data.</text>
</comment>
<evidence type="ECO:0000313" key="2">
    <source>
        <dbReference type="Proteomes" id="UP000494216"/>
    </source>
</evidence>
<name>A0A8S0W961_9GAMM</name>
<protein>
    <submittedName>
        <fullName evidence="1">Uncharacterized protein</fullName>
    </submittedName>
</protein>
<gene>
    <name evidence="1" type="ORF">METHB2_1290002</name>
</gene>
<organism evidence="1 2">
    <name type="scientific">Candidatus Methylobacter favarea</name>
    <dbReference type="NCBI Taxonomy" id="2707345"/>
    <lineage>
        <taxon>Bacteria</taxon>
        <taxon>Pseudomonadati</taxon>
        <taxon>Pseudomonadota</taxon>
        <taxon>Gammaproteobacteria</taxon>
        <taxon>Methylococcales</taxon>
        <taxon>Methylococcaceae</taxon>
        <taxon>Methylobacter</taxon>
    </lineage>
</organism>
<dbReference type="EMBL" id="CADCXN010000034">
    <property type="protein sequence ID" value="CAA9889734.1"/>
    <property type="molecule type" value="Genomic_DNA"/>
</dbReference>
<evidence type="ECO:0000313" key="1">
    <source>
        <dbReference type="EMBL" id="CAA9889734.1"/>
    </source>
</evidence>
<sequence length="45" mass="4778">MNPLQLAAKTNQSKTCAQHEAAVGLRKRIKVVSLIVCGCSLLPAD</sequence>